<keyword evidence="6" id="KW-1185">Reference proteome</keyword>
<protein>
    <submittedName>
        <fullName evidence="5">DUF6597 domain-containing transcriptional factor</fullName>
    </submittedName>
</protein>
<organism evidence="5 6">
    <name type="scientific">Brachybacterium hainanense</name>
    <dbReference type="NCBI Taxonomy" id="1541174"/>
    <lineage>
        <taxon>Bacteria</taxon>
        <taxon>Bacillati</taxon>
        <taxon>Actinomycetota</taxon>
        <taxon>Actinomycetes</taxon>
        <taxon>Micrococcales</taxon>
        <taxon>Dermabacteraceae</taxon>
        <taxon>Brachybacterium</taxon>
    </lineage>
</organism>
<dbReference type="InterPro" id="IPR009057">
    <property type="entry name" value="Homeodomain-like_sf"/>
</dbReference>
<dbReference type="EMBL" id="JBHLSV010000005">
    <property type="protein sequence ID" value="MFC0673324.1"/>
    <property type="molecule type" value="Genomic_DNA"/>
</dbReference>
<keyword evidence="3" id="KW-0804">Transcription</keyword>
<dbReference type="InterPro" id="IPR018060">
    <property type="entry name" value="HTH_AraC"/>
</dbReference>
<feature type="domain" description="HTH araC/xylS-type" evidence="4">
    <location>
        <begin position="204"/>
        <end position="284"/>
    </location>
</feature>
<dbReference type="RefSeq" id="WP_376978806.1">
    <property type="nucleotide sequence ID" value="NZ_JBHLSV010000005.1"/>
</dbReference>
<dbReference type="Pfam" id="PF12833">
    <property type="entry name" value="HTH_18"/>
    <property type="match status" value="1"/>
</dbReference>
<evidence type="ECO:0000256" key="3">
    <source>
        <dbReference type="ARBA" id="ARBA00023163"/>
    </source>
</evidence>
<dbReference type="InterPro" id="IPR050204">
    <property type="entry name" value="AraC_XylS_family_regulators"/>
</dbReference>
<evidence type="ECO:0000313" key="6">
    <source>
        <dbReference type="Proteomes" id="UP001589793"/>
    </source>
</evidence>
<evidence type="ECO:0000256" key="2">
    <source>
        <dbReference type="ARBA" id="ARBA00023125"/>
    </source>
</evidence>
<keyword evidence="2" id="KW-0238">DNA-binding</keyword>
<keyword evidence="1" id="KW-0805">Transcription regulation</keyword>
<dbReference type="Proteomes" id="UP001589793">
    <property type="component" value="Unassembled WGS sequence"/>
</dbReference>
<name>A0ABV6R8K9_9MICO</name>
<gene>
    <name evidence="5" type="ORF">ACFFF6_05055</name>
</gene>
<sequence length="292" mass="32015">MDARTDWRKATASHMYGHVLRPEELVTRARYGFAEPAPELRRWVERYWSVRWSLAEDEVFPVSTLDDPAINLTVERGDVSRAGTDGAGVWITGPVTRGRFDVVLRGEGSVLGIKFQLGGAAAFLPRNASPVDLVGIRDATIPAADWFGADLPDPAPDAADAERDAPALDAWLRSRGPEDPPGFSELHRVLALLEDPEVTGPAVLESRSGLSIRSLQRLFARQLGIGPKRMILRARVMDAVEAIDLGEAGDLTGLAHRLGWFDQSHLIRDFRALTGLTPSRYARRPRGTTLGP</sequence>
<evidence type="ECO:0000313" key="5">
    <source>
        <dbReference type="EMBL" id="MFC0673324.1"/>
    </source>
</evidence>
<dbReference type="Gene3D" id="1.10.10.60">
    <property type="entry name" value="Homeodomain-like"/>
    <property type="match status" value="1"/>
</dbReference>
<dbReference type="Pfam" id="PF20240">
    <property type="entry name" value="DUF6597"/>
    <property type="match status" value="1"/>
</dbReference>
<evidence type="ECO:0000256" key="1">
    <source>
        <dbReference type="ARBA" id="ARBA00023015"/>
    </source>
</evidence>
<dbReference type="SUPFAM" id="SSF46689">
    <property type="entry name" value="Homeodomain-like"/>
    <property type="match status" value="1"/>
</dbReference>
<comment type="caution">
    <text evidence="5">The sequence shown here is derived from an EMBL/GenBank/DDBJ whole genome shotgun (WGS) entry which is preliminary data.</text>
</comment>
<dbReference type="InterPro" id="IPR046532">
    <property type="entry name" value="DUF6597"/>
</dbReference>
<reference evidence="5 6" key="1">
    <citation type="submission" date="2024-09" db="EMBL/GenBank/DDBJ databases">
        <authorList>
            <person name="Sun Q."/>
            <person name="Mori K."/>
        </authorList>
    </citation>
    <scope>NUCLEOTIDE SEQUENCE [LARGE SCALE GENOMIC DNA]</scope>
    <source>
        <strain evidence="5 6">CICC 10874</strain>
    </source>
</reference>
<dbReference type="SMART" id="SM00342">
    <property type="entry name" value="HTH_ARAC"/>
    <property type="match status" value="1"/>
</dbReference>
<accession>A0ABV6R8K9</accession>
<dbReference type="PANTHER" id="PTHR46796">
    <property type="entry name" value="HTH-TYPE TRANSCRIPTIONAL ACTIVATOR RHAS-RELATED"/>
    <property type="match status" value="1"/>
</dbReference>
<proteinExistence type="predicted"/>
<dbReference type="PROSITE" id="PS01124">
    <property type="entry name" value="HTH_ARAC_FAMILY_2"/>
    <property type="match status" value="1"/>
</dbReference>
<evidence type="ECO:0000259" key="4">
    <source>
        <dbReference type="PROSITE" id="PS01124"/>
    </source>
</evidence>